<dbReference type="AlphaFoldDB" id="A0AAN6D514"/>
<gene>
    <name evidence="1" type="ORF">KL933_002810</name>
    <name evidence="2" type="ORF">KL946_003524</name>
</gene>
<dbReference type="Proteomes" id="UP000738402">
    <property type="component" value="Unassembled WGS sequence"/>
</dbReference>
<dbReference type="EMBL" id="JAHLUN010000009">
    <property type="protein sequence ID" value="KAG7764084.1"/>
    <property type="molecule type" value="Genomic_DNA"/>
</dbReference>
<keyword evidence="3" id="KW-1185">Reference proteome</keyword>
<sequence length="712" mass="82741">MRQWAFIAGRYKPHASPQVPAMTGIGLRRNLWTAVYSLEQKKAYESLLEQLDSLNSDQTPATRTSIHRNIDKLPNKYDLLGYLMRNDNKSRAQHLLSTMTRNLVLINAANLYIARSYDLLASENDMIFEHIKRMIPRTLDPRSKKLLRRLDTNRPINVMVAIYRMAICLDLHVLAGQIIRETVRQSLQTGMGSFLELLNYHNISLYIDLMCVKHPQTDVQDLKQVFRIVSLYDMAVTKHNSREIKQIPLYPFTSSQITAILEKASSSKSTDTELCGLVIRELGSKLAGNGELFSHYSSNTDNKTMTEIGYQNSVDEFLSFCYKFIEDRVSRKDPAAVYRTWRIIEPFHNVFYNSALDSMNNNPQNGYYYYHVMSKIVSCFSKNKRYRHMVDKLVMNLPIEAIKVSPELMASLIYHSARTGNFNLGNILMDQYTDDTLGLPTRFSPNQLSALLALSLKEGKYDRAQEILKFAKDNLVRFDAIEFNELVRAALNDKSNASAAWSMILAANAKTARYAYNSYVTHMMDTNKMDFDKLKYMYDHAIAGVSEKDANFWDYWTLNYFKYIHRKYGYRTGMAIYMRSVSEDRIFDGLDHYKYKPNPYLSRHTKVTLRLSDATRPFVLRDIFQLAVSEYKRAVKAKEDYTVKKEAVKSVSLWCYQEYKQLGFRESDVATDLIRTINKKSRRVGDHRQQIGDSFEERFLTNLLEYEKQHSK</sequence>
<proteinExistence type="predicted"/>
<organism evidence="1 4">
    <name type="scientific">Ogataea haglerorum</name>
    <dbReference type="NCBI Taxonomy" id="1937702"/>
    <lineage>
        <taxon>Eukaryota</taxon>
        <taxon>Fungi</taxon>
        <taxon>Dikarya</taxon>
        <taxon>Ascomycota</taxon>
        <taxon>Saccharomycotina</taxon>
        <taxon>Pichiomycetes</taxon>
        <taxon>Pichiales</taxon>
        <taxon>Pichiaceae</taxon>
        <taxon>Ogataea</taxon>
    </lineage>
</organism>
<dbReference type="EMBL" id="JAHLUH010000007">
    <property type="protein sequence ID" value="KAG7727101.1"/>
    <property type="molecule type" value="Genomic_DNA"/>
</dbReference>
<accession>A0AAN6D514</accession>
<evidence type="ECO:0000313" key="2">
    <source>
        <dbReference type="EMBL" id="KAG7764084.1"/>
    </source>
</evidence>
<evidence type="ECO:0000313" key="3">
    <source>
        <dbReference type="Proteomes" id="UP000697297"/>
    </source>
</evidence>
<reference evidence="1 3" key="1">
    <citation type="journal article" date="2021" name="G3 (Bethesda)">
        <title>Genomic diversity, chromosomal rearrangements, and interspecies hybridization in the ogataea polymorpha species complex.</title>
        <authorList>
            <person name="Hanson S.J."/>
            <person name="Cinneide E.O."/>
            <person name="Salzberg L.I."/>
            <person name="Wolfe K.H."/>
            <person name="McGowan J."/>
            <person name="Fitzpatrick D.A."/>
            <person name="Matlin K."/>
        </authorList>
    </citation>
    <scope>NUCLEOTIDE SEQUENCE</scope>
    <source>
        <strain evidence="2">81-436-3</strain>
        <strain evidence="1">83-405-1</strain>
    </source>
</reference>
<name>A0AAN6D514_9ASCO</name>
<dbReference type="Proteomes" id="UP000697297">
    <property type="component" value="Unassembled WGS sequence"/>
</dbReference>
<evidence type="ECO:0000313" key="4">
    <source>
        <dbReference type="Proteomes" id="UP000738402"/>
    </source>
</evidence>
<protein>
    <submittedName>
        <fullName evidence="1">Uncharacterized protein</fullName>
    </submittedName>
</protein>
<evidence type="ECO:0000313" key="1">
    <source>
        <dbReference type="EMBL" id="KAG7727101.1"/>
    </source>
</evidence>
<comment type="caution">
    <text evidence="1">The sequence shown here is derived from an EMBL/GenBank/DDBJ whole genome shotgun (WGS) entry which is preliminary data.</text>
</comment>